<dbReference type="EMBL" id="HBHZ01000129">
    <property type="protein sequence ID" value="CAE0187043.1"/>
    <property type="molecule type" value="Transcribed_RNA"/>
</dbReference>
<evidence type="ECO:0000256" key="1">
    <source>
        <dbReference type="ARBA" id="ARBA00004236"/>
    </source>
</evidence>
<keyword evidence="3" id="KW-0328">Glycosyltransferase</keyword>
<sequence length="325" mass="35698">MVVGREGWTRRGLAAAGAVGLGTLARSTATRARERPRRAARSETLSVVVPVLNEESALPACLRFLGSIDGLLEVVVVDGGSMDGTKRAFRKSRRDATRGGAECLLVETKMACRAKQMNAGARAARGDRVLFLHADTIVPVDSAMLISRAFSKDSRVRLAAFRPIIRHEGRTMRGMTALHVLKTRLGPLLFRPLAALAGLKLFFGDQAMVVQRDHFLSLGGFNESLGIMEDMDLCVKMFYGIDGNSSDSERTSLRQVRRVPRRQRQLQGGTLAQIEGRAETSGRRVAEWGALRSLQVYLVLSLSYAFGASPRALNQLARREYTEVR</sequence>
<dbReference type="PANTHER" id="PTHR43646:SF2">
    <property type="entry name" value="GLYCOSYLTRANSFERASE 2-LIKE DOMAIN-CONTAINING PROTEIN"/>
    <property type="match status" value="1"/>
</dbReference>
<keyword evidence="5" id="KW-0472">Membrane</keyword>
<organism evidence="7">
    <name type="scientific">Chloropicon roscoffensis</name>
    <dbReference type="NCBI Taxonomy" id="1461544"/>
    <lineage>
        <taxon>Eukaryota</taxon>
        <taxon>Viridiplantae</taxon>
        <taxon>Chlorophyta</taxon>
        <taxon>Chloropicophyceae</taxon>
        <taxon>Chloropicales</taxon>
        <taxon>Chloropicaceae</taxon>
        <taxon>Chloropicon</taxon>
    </lineage>
</organism>
<feature type="domain" description="Glycosyltransferase 2-like" evidence="6">
    <location>
        <begin position="46"/>
        <end position="170"/>
    </location>
</feature>
<dbReference type="GO" id="GO:0005886">
    <property type="term" value="C:plasma membrane"/>
    <property type="evidence" value="ECO:0007669"/>
    <property type="project" value="UniProtKB-SubCell"/>
</dbReference>
<reference evidence="8 9" key="2">
    <citation type="submission" date="2024-03" db="EMBL/GenBank/DDBJ databases">
        <title>Complete genome sequence of the green alga Chloropicon roscoffensis RCC1871.</title>
        <authorList>
            <person name="Lemieux C."/>
            <person name="Pombert J.-F."/>
            <person name="Otis C."/>
            <person name="Turmel M."/>
        </authorList>
    </citation>
    <scope>NUCLEOTIDE SEQUENCE [LARGE SCALE GENOMIC DNA]</scope>
    <source>
        <strain evidence="8 9">RCC1871</strain>
    </source>
</reference>
<keyword evidence="9" id="KW-1185">Reference proteome</keyword>
<accession>A0A7S3C8F7</accession>
<dbReference type="InterPro" id="IPR001173">
    <property type="entry name" value="Glyco_trans_2-like"/>
</dbReference>
<evidence type="ECO:0000313" key="7">
    <source>
        <dbReference type="EMBL" id="CAE0187043.1"/>
    </source>
</evidence>
<protein>
    <submittedName>
        <fullName evidence="8">Nucleotide-diphospho-sugar transferase</fullName>
    </submittedName>
</protein>
<evidence type="ECO:0000256" key="3">
    <source>
        <dbReference type="ARBA" id="ARBA00022676"/>
    </source>
</evidence>
<evidence type="ECO:0000259" key="6">
    <source>
        <dbReference type="Pfam" id="PF00535"/>
    </source>
</evidence>
<dbReference type="GO" id="GO:0016757">
    <property type="term" value="F:glycosyltransferase activity"/>
    <property type="evidence" value="ECO:0007669"/>
    <property type="project" value="UniProtKB-KW"/>
</dbReference>
<proteinExistence type="predicted"/>
<dbReference type="PANTHER" id="PTHR43646">
    <property type="entry name" value="GLYCOSYLTRANSFERASE"/>
    <property type="match status" value="1"/>
</dbReference>
<dbReference type="Proteomes" id="UP001472866">
    <property type="component" value="Chromosome 06"/>
</dbReference>
<comment type="subcellular location">
    <subcellularLocation>
        <location evidence="1">Cell membrane</location>
    </subcellularLocation>
</comment>
<evidence type="ECO:0000256" key="4">
    <source>
        <dbReference type="ARBA" id="ARBA00022679"/>
    </source>
</evidence>
<gene>
    <name evidence="7" type="ORF">CROS1456_LOCUS109</name>
    <name evidence="8" type="ORF">HKI87_06g40670</name>
</gene>
<evidence type="ECO:0000256" key="2">
    <source>
        <dbReference type="ARBA" id="ARBA00022475"/>
    </source>
</evidence>
<keyword evidence="2" id="KW-1003">Cell membrane</keyword>
<dbReference type="Pfam" id="PF00535">
    <property type="entry name" value="Glycos_transf_2"/>
    <property type="match status" value="1"/>
</dbReference>
<name>A0A7S3C8F7_9CHLO</name>
<dbReference type="AlphaFoldDB" id="A0A7S3C8F7"/>
<evidence type="ECO:0000313" key="8">
    <source>
        <dbReference type="EMBL" id="WZN62530.1"/>
    </source>
</evidence>
<evidence type="ECO:0000313" key="9">
    <source>
        <dbReference type="Proteomes" id="UP001472866"/>
    </source>
</evidence>
<keyword evidence="4 8" id="KW-0808">Transferase</keyword>
<dbReference type="EMBL" id="CP151506">
    <property type="protein sequence ID" value="WZN62530.1"/>
    <property type="molecule type" value="Genomic_DNA"/>
</dbReference>
<reference evidence="7" key="1">
    <citation type="submission" date="2021-01" db="EMBL/GenBank/DDBJ databases">
        <authorList>
            <person name="Corre E."/>
            <person name="Pelletier E."/>
            <person name="Niang G."/>
            <person name="Scheremetjew M."/>
            <person name="Finn R."/>
            <person name="Kale V."/>
            <person name="Holt S."/>
            <person name="Cochrane G."/>
            <person name="Meng A."/>
            <person name="Brown T."/>
            <person name="Cohen L."/>
        </authorList>
    </citation>
    <scope>NUCLEOTIDE SEQUENCE</scope>
    <source>
        <strain evidence="7">RCC1871</strain>
    </source>
</reference>
<dbReference type="SUPFAM" id="SSF53448">
    <property type="entry name" value="Nucleotide-diphospho-sugar transferases"/>
    <property type="match status" value="1"/>
</dbReference>
<dbReference type="Gene3D" id="3.90.550.10">
    <property type="entry name" value="Spore Coat Polysaccharide Biosynthesis Protein SpsA, Chain A"/>
    <property type="match status" value="1"/>
</dbReference>
<evidence type="ECO:0000256" key="5">
    <source>
        <dbReference type="ARBA" id="ARBA00023136"/>
    </source>
</evidence>
<dbReference type="InterPro" id="IPR029044">
    <property type="entry name" value="Nucleotide-diphossugar_trans"/>
</dbReference>